<dbReference type="Pfam" id="PF07973">
    <property type="entry name" value="tRNA_SAD"/>
    <property type="match status" value="1"/>
</dbReference>
<protein>
    <recommendedName>
        <fullName evidence="4">Threonyl/alanyl tRNA synthetase SAD domain-containing protein</fullName>
    </recommendedName>
</protein>
<dbReference type="Gene3D" id="3.30.980.10">
    <property type="entry name" value="Threonyl-trna Synthetase, Chain A, domain 2"/>
    <property type="match status" value="1"/>
</dbReference>
<organism evidence="5 6">
    <name type="scientific">Pseudo-nitzschia multistriata</name>
    <dbReference type="NCBI Taxonomy" id="183589"/>
    <lineage>
        <taxon>Eukaryota</taxon>
        <taxon>Sar</taxon>
        <taxon>Stramenopiles</taxon>
        <taxon>Ochrophyta</taxon>
        <taxon>Bacillariophyta</taxon>
        <taxon>Bacillariophyceae</taxon>
        <taxon>Bacillariophycidae</taxon>
        <taxon>Bacillariales</taxon>
        <taxon>Bacillariaceae</taxon>
        <taxon>Pseudo-nitzschia</taxon>
    </lineage>
</organism>
<dbReference type="InterPro" id="IPR009000">
    <property type="entry name" value="Transl_B-barrel_sf"/>
</dbReference>
<dbReference type="PANTHER" id="PTHR43462">
    <property type="entry name" value="ALANYL-TRNA EDITING PROTEIN"/>
    <property type="match status" value="1"/>
</dbReference>
<keyword evidence="6" id="KW-1185">Reference proteome</keyword>
<dbReference type="SMART" id="SM00863">
    <property type="entry name" value="tRNA_SAD"/>
    <property type="match status" value="1"/>
</dbReference>
<evidence type="ECO:0000313" key="6">
    <source>
        <dbReference type="Proteomes" id="UP000291116"/>
    </source>
</evidence>
<comment type="similarity">
    <text evidence="3">Belongs to the class-II aminoacyl-tRNA synthetase family. Alax-L subfamily.</text>
</comment>
<dbReference type="AlphaFoldDB" id="A0A448Z836"/>
<dbReference type="SUPFAM" id="SSF55186">
    <property type="entry name" value="ThrRS/AlaRS common domain"/>
    <property type="match status" value="1"/>
</dbReference>
<reference evidence="5 6" key="1">
    <citation type="submission" date="2019-01" db="EMBL/GenBank/DDBJ databases">
        <authorList>
            <person name="Ferrante I. M."/>
        </authorList>
    </citation>
    <scope>NUCLEOTIDE SEQUENCE [LARGE SCALE GENOMIC DNA]</scope>
    <source>
        <strain evidence="5 6">B856</strain>
    </source>
</reference>
<name>A0A448Z836_9STRA</name>
<evidence type="ECO:0000259" key="4">
    <source>
        <dbReference type="SMART" id="SM00863"/>
    </source>
</evidence>
<dbReference type="Gene3D" id="2.40.30.130">
    <property type="match status" value="1"/>
</dbReference>
<gene>
    <name evidence="5" type="ORF">PSNMU_V1.4_AUG-EV-PASAV3_0049960</name>
</gene>
<dbReference type="SUPFAM" id="SSF50447">
    <property type="entry name" value="Translation proteins"/>
    <property type="match status" value="1"/>
</dbReference>
<dbReference type="EMBL" id="CAACVS010000158">
    <property type="protein sequence ID" value="VEU38179.1"/>
    <property type="molecule type" value="Genomic_DNA"/>
</dbReference>
<feature type="domain" description="Threonyl/alanyl tRNA synthetase SAD" evidence="4">
    <location>
        <begin position="248"/>
        <end position="291"/>
    </location>
</feature>
<dbReference type="PANTHER" id="PTHR43462:SF2">
    <property type="entry name" value="THREONYL AND ALANYL TRNA SYNTHETASE SECOND ADDITIONAL DOMAIN-CONTAINING PROTEIN"/>
    <property type="match status" value="1"/>
</dbReference>
<dbReference type="GO" id="GO:0043039">
    <property type="term" value="P:tRNA aminoacylation"/>
    <property type="evidence" value="ECO:0007669"/>
    <property type="project" value="InterPro"/>
</dbReference>
<dbReference type="GO" id="GO:0004812">
    <property type="term" value="F:aminoacyl-tRNA ligase activity"/>
    <property type="evidence" value="ECO:0007669"/>
    <property type="project" value="InterPro"/>
</dbReference>
<comment type="cofactor">
    <cofactor evidence="1">
        <name>Zn(2+)</name>
        <dbReference type="ChEBI" id="CHEBI:29105"/>
    </cofactor>
</comment>
<evidence type="ECO:0000256" key="1">
    <source>
        <dbReference type="ARBA" id="ARBA00001947"/>
    </source>
</evidence>
<dbReference type="OrthoDB" id="288942at2759"/>
<evidence type="ECO:0000256" key="2">
    <source>
        <dbReference type="ARBA" id="ARBA00004229"/>
    </source>
</evidence>
<dbReference type="Proteomes" id="UP000291116">
    <property type="component" value="Unassembled WGS sequence"/>
</dbReference>
<evidence type="ECO:0000256" key="3">
    <source>
        <dbReference type="ARBA" id="ARBA00008429"/>
    </source>
</evidence>
<proteinExistence type="inferred from homology"/>
<dbReference type="GO" id="GO:0009507">
    <property type="term" value="C:chloroplast"/>
    <property type="evidence" value="ECO:0007669"/>
    <property type="project" value="UniProtKB-SubCell"/>
</dbReference>
<dbReference type="GO" id="GO:0005524">
    <property type="term" value="F:ATP binding"/>
    <property type="evidence" value="ECO:0007669"/>
    <property type="project" value="InterPro"/>
</dbReference>
<dbReference type="InterPro" id="IPR012947">
    <property type="entry name" value="tRNA_SAD"/>
</dbReference>
<dbReference type="InterPro" id="IPR018163">
    <property type="entry name" value="Thr/Ala-tRNA-synth_IIc_edit"/>
</dbReference>
<comment type="subcellular location">
    <subcellularLocation>
        <location evidence="2">Plastid</location>
        <location evidence="2">Chloroplast</location>
    </subcellularLocation>
</comment>
<sequence>MTLQANVNASGDDLPPTEMIYYTYEGNFQLDCDAEILACQFIDDDEKPECENEGEKEVRLSLNRTVLHAQGGGQPTDTGKIRVCSASGDEKTEIFITKVLLDRATNVATHTGTLNIETSKTFASPSSWIGEKAMVSVDANRRQILSECHTAGHVVDMAMAQCKTMMPPTKAYHFLDGPYVEYKGKIPNEERDILLKKLQNTFQELVEFDIATEITTVSRSDAEEICNNMTGGQDYFQLTKMFKEDENVRIVRVAGWPCPCGGTHVKSTGELKKRNWGITGFRCKKGVVRVKYGQDWEKEKK</sequence>
<accession>A0A448Z836</accession>
<evidence type="ECO:0000313" key="5">
    <source>
        <dbReference type="EMBL" id="VEU38179.1"/>
    </source>
</evidence>
<dbReference type="InterPro" id="IPR051335">
    <property type="entry name" value="Alanyl-tRNA_Editing_Enzymes"/>
</dbReference>